<gene>
    <name evidence="2" type="ORF">K491DRAFT_720395</name>
</gene>
<dbReference type="InterPro" id="IPR036397">
    <property type="entry name" value="RNaseH_sf"/>
</dbReference>
<dbReference type="InterPro" id="IPR002156">
    <property type="entry name" value="RNaseH_domain"/>
</dbReference>
<evidence type="ECO:0000313" key="2">
    <source>
        <dbReference type="EMBL" id="KAF2650867.1"/>
    </source>
</evidence>
<evidence type="ECO:0000259" key="1">
    <source>
        <dbReference type="PROSITE" id="PS50879"/>
    </source>
</evidence>
<dbReference type="OrthoDB" id="3926137at2759"/>
<dbReference type="AlphaFoldDB" id="A0A6A6SUY6"/>
<dbReference type="Proteomes" id="UP000799324">
    <property type="component" value="Unassembled WGS sequence"/>
</dbReference>
<dbReference type="Gene3D" id="3.30.420.10">
    <property type="entry name" value="Ribonuclease H-like superfamily/Ribonuclease H"/>
    <property type="match status" value="1"/>
</dbReference>
<dbReference type="CDD" id="cd09276">
    <property type="entry name" value="Rnase_HI_RT_non_LTR"/>
    <property type="match status" value="1"/>
</dbReference>
<sequence>MAPGPERNPTEKPTKLERRLARLLALEIASKHKANREFNLRAEMELLEATLNRQIYGKIIIEPRGEALATAIEASDGMDNHSSRAFFVDGSFQKRNVRGSDCSRGGCGVAFKTPGQDAFWYERWLYLPKVLTSVESELLAIAEGLAIATADTIKSASEREHRLIPASFKTMIFTDCQTALTKIDKFRTSNPTQSQISRDPIMCRLVTRSQYLRSLGIEVELRWVPGHAGVKGNKRAHAMARHAVLRADQFIEADEGLQLMGFNPPNMPGLRNKDESFESRLQRLRRERKRRPIFKFGPRTEAQMAVASTLRDDVGNTTKTLQYLQRYREEVLDNL</sequence>
<dbReference type="GO" id="GO:0004523">
    <property type="term" value="F:RNA-DNA hybrid ribonuclease activity"/>
    <property type="evidence" value="ECO:0007669"/>
    <property type="project" value="InterPro"/>
</dbReference>
<dbReference type="SUPFAM" id="SSF53098">
    <property type="entry name" value="Ribonuclease H-like"/>
    <property type="match status" value="1"/>
</dbReference>
<reference evidence="2" key="1">
    <citation type="journal article" date="2020" name="Stud. Mycol.">
        <title>101 Dothideomycetes genomes: a test case for predicting lifestyles and emergence of pathogens.</title>
        <authorList>
            <person name="Haridas S."/>
            <person name="Albert R."/>
            <person name="Binder M."/>
            <person name="Bloem J."/>
            <person name="Labutti K."/>
            <person name="Salamov A."/>
            <person name="Andreopoulos B."/>
            <person name="Baker S."/>
            <person name="Barry K."/>
            <person name="Bills G."/>
            <person name="Bluhm B."/>
            <person name="Cannon C."/>
            <person name="Castanera R."/>
            <person name="Culley D."/>
            <person name="Daum C."/>
            <person name="Ezra D."/>
            <person name="Gonzalez J."/>
            <person name="Henrissat B."/>
            <person name="Kuo A."/>
            <person name="Liang C."/>
            <person name="Lipzen A."/>
            <person name="Lutzoni F."/>
            <person name="Magnuson J."/>
            <person name="Mondo S."/>
            <person name="Nolan M."/>
            <person name="Ohm R."/>
            <person name="Pangilinan J."/>
            <person name="Park H.-J."/>
            <person name="Ramirez L."/>
            <person name="Alfaro M."/>
            <person name="Sun H."/>
            <person name="Tritt A."/>
            <person name="Yoshinaga Y."/>
            <person name="Zwiers L.-H."/>
            <person name="Turgeon B."/>
            <person name="Goodwin S."/>
            <person name="Spatafora J."/>
            <person name="Crous P."/>
            <person name="Grigoriev I."/>
        </authorList>
    </citation>
    <scope>NUCLEOTIDE SEQUENCE</scope>
    <source>
        <strain evidence="2">CBS 122681</strain>
    </source>
</reference>
<proteinExistence type="predicted"/>
<dbReference type="PROSITE" id="PS50879">
    <property type="entry name" value="RNASE_H_1"/>
    <property type="match status" value="1"/>
</dbReference>
<evidence type="ECO:0000313" key="3">
    <source>
        <dbReference type="Proteomes" id="UP000799324"/>
    </source>
</evidence>
<name>A0A6A6SUY6_9PLEO</name>
<protein>
    <recommendedName>
        <fullName evidence="1">RNase H type-1 domain-containing protein</fullName>
    </recommendedName>
</protein>
<accession>A0A6A6SUY6</accession>
<keyword evidence="3" id="KW-1185">Reference proteome</keyword>
<dbReference type="InterPro" id="IPR012337">
    <property type="entry name" value="RNaseH-like_sf"/>
</dbReference>
<feature type="domain" description="RNase H type-1" evidence="1">
    <location>
        <begin position="80"/>
        <end position="245"/>
    </location>
</feature>
<dbReference type="GO" id="GO:0003676">
    <property type="term" value="F:nucleic acid binding"/>
    <property type="evidence" value="ECO:0007669"/>
    <property type="project" value="InterPro"/>
</dbReference>
<organism evidence="2 3">
    <name type="scientific">Lophiostoma macrostomum CBS 122681</name>
    <dbReference type="NCBI Taxonomy" id="1314788"/>
    <lineage>
        <taxon>Eukaryota</taxon>
        <taxon>Fungi</taxon>
        <taxon>Dikarya</taxon>
        <taxon>Ascomycota</taxon>
        <taxon>Pezizomycotina</taxon>
        <taxon>Dothideomycetes</taxon>
        <taxon>Pleosporomycetidae</taxon>
        <taxon>Pleosporales</taxon>
        <taxon>Lophiostomataceae</taxon>
        <taxon>Lophiostoma</taxon>
    </lineage>
</organism>
<dbReference type="Pfam" id="PF00075">
    <property type="entry name" value="RNase_H"/>
    <property type="match status" value="1"/>
</dbReference>
<dbReference type="EMBL" id="MU004442">
    <property type="protein sequence ID" value="KAF2650867.1"/>
    <property type="molecule type" value="Genomic_DNA"/>
</dbReference>